<dbReference type="Proteomes" id="UP000663879">
    <property type="component" value="Unassembled WGS sequence"/>
</dbReference>
<dbReference type="AlphaFoldDB" id="A0A813Y9N1"/>
<dbReference type="InterPro" id="IPR016137">
    <property type="entry name" value="RGS"/>
</dbReference>
<sequence length="306" mass="36306">FYDKYLISEYHFKYLTNILEKRDLTLSDFLYDDFAVVFFLEFLEQENVSCLLKFWIQADNFTRNLQNMKLSELLQNPKNNFESLYKQWQNDAMIIYDNYISLQAKEALGFDDLVRRQVELNICQLVDNEKESIDYLINNYSNCFYIPIMYEKYVHEVLCNSKFEQLTIKKEPNEVTKENNLIKQNESLWSNPLSSKMQIGQIDNTGRFIRFLESDHKIEKSSRSTTNDKVNLDDEGDIWNLEDENENSKKNSSSNLFDLKNKFDKILNMIPINVRSSSKFSNDDYELAEQIAANLVNEVIQLNQTY</sequence>
<proteinExistence type="predicted"/>
<evidence type="ECO:0000313" key="3">
    <source>
        <dbReference type="Proteomes" id="UP000663879"/>
    </source>
</evidence>
<dbReference type="PROSITE" id="PS50132">
    <property type="entry name" value="RGS"/>
    <property type="match status" value="1"/>
</dbReference>
<gene>
    <name evidence="2" type="ORF">OXX778_LOCUS10415</name>
</gene>
<dbReference type="Pfam" id="PF00615">
    <property type="entry name" value="RGS"/>
    <property type="match status" value="1"/>
</dbReference>
<dbReference type="Gene3D" id="1.10.167.10">
    <property type="entry name" value="Regulator of G-protein Signalling 4, domain 2"/>
    <property type="match status" value="1"/>
</dbReference>
<dbReference type="GO" id="GO:0005739">
    <property type="term" value="C:mitochondrion"/>
    <property type="evidence" value="ECO:0007669"/>
    <property type="project" value="TreeGrafter"/>
</dbReference>
<feature type="non-terminal residue" evidence="2">
    <location>
        <position position="306"/>
    </location>
</feature>
<dbReference type="OrthoDB" id="5584247at2759"/>
<dbReference type="InterPro" id="IPR036305">
    <property type="entry name" value="RGS_sf"/>
</dbReference>
<reference evidence="2" key="1">
    <citation type="submission" date="2021-02" db="EMBL/GenBank/DDBJ databases">
        <authorList>
            <person name="Nowell W R."/>
        </authorList>
    </citation>
    <scope>NUCLEOTIDE SEQUENCE</scope>
    <source>
        <strain evidence="2">Ploen Becks lab</strain>
    </source>
</reference>
<dbReference type="GO" id="GO:0005886">
    <property type="term" value="C:plasma membrane"/>
    <property type="evidence" value="ECO:0007669"/>
    <property type="project" value="TreeGrafter"/>
</dbReference>
<dbReference type="InterPro" id="IPR044926">
    <property type="entry name" value="RGS_subdomain_2"/>
</dbReference>
<evidence type="ECO:0000313" key="2">
    <source>
        <dbReference type="EMBL" id="CAF0881051.1"/>
    </source>
</evidence>
<feature type="domain" description="RGS" evidence="1">
    <location>
        <begin position="25"/>
        <end position="104"/>
    </location>
</feature>
<dbReference type="PANTHER" id="PTHR13155:SF1">
    <property type="entry name" value="A-KINASE ANCHOR PROTEIN 10, MITOCHONDRIAL"/>
    <property type="match status" value="1"/>
</dbReference>
<protein>
    <recommendedName>
        <fullName evidence="1">RGS domain-containing protein</fullName>
    </recommendedName>
</protein>
<dbReference type="InterPro" id="IPR052246">
    <property type="entry name" value="Cell_Polariz_PKAAnc"/>
</dbReference>
<name>A0A813Y9N1_9BILA</name>
<dbReference type="EMBL" id="CAJNOC010001646">
    <property type="protein sequence ID" value="CAF0881051.1"/>
    <property type="molecule type" value="Genomic_DNA"/>
</dbReference>
<dbReference type="PANTHER" id="PTHR13155">
    <property type="entry name" value="A-KINASE ANCHOR PROTEINS"/>
    <property type="match status" value="1"/>
</dbReference>
<keyword evidence="3" id="KW-1185">Reference proteome</keyword>
<dbReference type="SUPFAM" id="SSF48097">
    <property type="entry name" value="Regulator of G-protein signaling, RGS"/>
    <property type="match status" value="1"/>
</dbReference>
<dbReference type="GO" id="GO:0008104">
    <property type="term" value="P:intracellular protein localization"/>
    <property type="evidence" value="ECO:0007669"/>
    <property type="project" value="TreeGrafter"/>
</dbReference>
<evidence type="ECO:0000259" key="1">
    <source>
        <dbReference type="PROSITE" id="PS50132"/>
    </source>
</evidence>
<organism evidence="2 3">
    <name type="scientific">Brachionus calyciflorus</name>
    <dbReference type="NCBI Taxonomy" id="104777"/>
    <lineage>
        <taxon>Eukaryota</taxon>
        <taxon>Metazoa</taxon>
        <taxon>Spiralia</taxon>
        <taxon>Gnathifera</taxon>
        <taxon>Rotifera</taxon>
        <taxon>Eurotatoria</taxon>
        <taxon>Monogononta</taxon>
        <taxon>Pseudotrocha</taxon>
        <taxon>Ploima</taxon>
        <taxon>Brachionidae</taxon>
        <taxon>Brachionus</taxon>
    </lineage>
</organism>
<comment type="caution">
    <text evidence="2">The sequence shown here is derived from an EMBL/GenBank/DDBJ whole genome shotgun (WGS) entry which is preliminary data.</text>
</comment>
<accession>A0A813Y9N1</accession>